<dbReference type="GO" id="GO:0030261">
    <property type="term" value="P:chromosome condensation"/>
    <property type="evidence" value="ECO:0007669"/>
    <property type="project" value="EnsemblFungi"/>
</dbReference>
<evidence type="ECO:0000313" key="8">
    <source>
        <dbReference type="EMBL" id="KTB08087.1"/>
    </source>
</evidence>
<comment type="subcellular location">
    <subcellularLocation>
        <location evidence="2">Chromosome</location>
    </subcellularLocation>
    <subcellularLocation>
        <location evidence="1">Nucleus</location>
    </subcellularLocation>
</comment>
<evidence type="ECO:0000256" key="1">
    <source>
        <dbReference type="ARBA" id="ARBA00004123"/>
    </source>
</evidence>
<dbReference type="EMBL" id="LLZZ01000106">
    <property type="protein sequence ID" value="KTB08087.1"/>
    <property type="molecule type" value="Genomic_DNA"/>
</dbReference>
<dbReference type="VEuPathDB" id="FungiDB:CAGL0M02783g"/>
<dbReference type="PANTHER" id="PTHR11467">
    <property type="entry name" value="HISTONE H1"/>
    <property type="match status" value="1"/>
</dbReference>
<dbReference type="PROSITE" id="PS51504">
    <property type="entry name" value="H15"/>
    <property type="match status" value="2"/>
</dbReference>
<name>A0A0W0DXB0_CANGB</name>
<dbReference type="GO" id="GO:0043934">
    <property type="term" value="P:sporulation"/>
    <property type="evidence" value="ECO:0007669"/>
    <property type="project" value="EnsemblFungi"/>
</dbReference>
<dbReference type="Proteomes" id="UP000054886">
    <property type="component" value="Unassembled WGS sequence"/>
</dbReference>
<feature type="region of interest" description="Disordered" evidence="7">
    <location>
        <begin position="81"/>
        <end position="144"/>
    </location>
</feature>
<dbReference type="InterPro" id="IPR036388">
    <property type="entry name" value="WH-like_DNA-bd_sf"/>
</dbReference>
<dbReference type="OrthoDB" id="1110759at2759"/>
<dbReference type="GO" id="GO:0005634">
    <property type="term" value="C:nucleus"/>
    <property type="evidence" value="ECO:0007669"/>
    <property type="project" value="UniProtKB-SubCell"/>
</dbReference>
<reference evidence="8 9" key="1">
    <citation type="submission" date="2015-10" db="EMBL/GenBank/DDBJ databases">
        <title>Draft genomes sequences of Candida glabrata isolates 1A, 1B, 2A, 2B, 3A and 3B.</title>
        <authorList>
            <person name="Haavelsrud O.E."/>
            <person name="Gaustad P."/>
        </authorList>
    </citation>
    <scope>NUCLEOTIDE SEQUENCE [LARGE SCALE GENOMIC DNA]</scope>
    <source>
        <strain evidence="8">910700640</strain>
    </source>
</reference>
<dbReference type="AlphaFoldDB" id="A0A0W0DXB0"/>
<dbReference type="GO" id="GO:0045910">
    <property type="term" value="P:negative regulation of DNA recombination"/>
    <property type="evidence" value="ECO:0007669"/>
    <property type="project" value="EnsemblFungi"/>
</dbReference>
<dbReference type="PANTHER" id="PTHR11467:SF36">
    <property type="entry name" value="HISTONE 24-RELATED"/>
    <property type="match status" value="1"/>
</dbReference>
<keyword evidence="5" id="KW-0238">DNA-binding</keyword>
<accession>A0A0W0DXB0</accession>
<dbReference type="VEuPathDB" id="FungiDB:GVI51_M02673"/>
<dbReference type="InterPro" id="IPR005818">
    <property type="entry name" value="Histone_H1/H5_H15"/>
</dbReference>
<dbReference type="GO" id="GO:0031492">
    <property type="term" value="F:nucleosomal DNA binding"/>
    <property type="evidence" value="ECO:0007669"/>
    <property type="project" value="TreeGrafter"/>
</dbReference>
<dbReference type="VEuPathDB" id="FungiDB:B1J91_M02783g"/>
<dbReference type="CDD" id="cd00073">
    <property type="entry name" value="H15"/>
    <property type="match status" value="1"/>
</dbReference>
<comment type="caution">
    <text evidence="8">The sequence shown here is derived from an EMBL/GenBank/DDBJ whole genome shotgun (WGS) entry which is preliminary data.</text>
</comment>
<evidence type="ECO:0000256" key="5">
    <source>
        <dbReference type="ARBA" id="ARBA00023125"/>
    </source>
</evidence>
<dbReference type="SMART" id="SM00526">
    <property type="entry name" value="H15"/>
    <property type="match status" value="2"/>
</dbReference>
<organism evidence="8 9">
    <name type="scientific">Candida glabrata</name>
    <name type="common">Yeast</name>
    <name type="synonym">Torulopsis glabrata</name>
    <dbReference type="NCBI Taxonomy" id="5478"/>
    <lineage>
        <taxon>Eukaryota</taxon>
        <taxon>Fungi</taxon>
        <taxon>Dikarya</taxon>
        <taxon>Ascomycota</taxon>
        <taxon>Saccharomycotina</taxon>
        <taxon>Saccharomycetes</taxon>
        <taxon>Saccharomycetales</taxon>
        <taxon>Saccharomycetaceae</taxon>
        <taxon>Nakaseomyces</taxon>
    </lineage>
</organism>
<dbReference type="InterPro" id="IPR036390">
    <property type="entry name" value="WH_DNA-bd_sf"/>
</dbReference>
<evidence type="ECO:0000256" key="7">
    <source>
        <dbReference type="SAM" id="MobiDB-lite"/>
    </source>
</evidence>
<gene>
    <name evidence="8" type="ORF">AO440_003976</name>
</gene>
<evidence type="ECO:0000313" key="9">
    <source>
        <dbReference type="Proteomes" id="UP000054886"/>
    </source>
</evidence>
<proteinExistence type="predicted"/>
<keyword evidence="4" id="KW-0158">Chromosome</keyword>
<evidence type="ECO:0000256" key="2">
    <source>
        <dbReference type="ARBA" id="ARBA00004286"/>
    </source>
</evidence>
<dbReference type="GO" id="GO:2000779">
    <property type="term" value="P:regulation of double-strand break repair"/>
    <property type="evidence" value="ECO:0007669"/>
    <property type="project" value="EnsemblFungi"/>
</dbReference>
<dbReference type="Gene3D" id="1.10.10.10">
    <property type="entry name" value="Winged helix-like DNA-binding domain superfamily/Winged helix DNA-binding domain"/>
    <property type="match status" value="2"/>
</dbReference>
<dbReference type="GO" id="GO:0000786">
    <property type="term" value="C:nucleosome"/>
    <property type="evidence" value="ECO:0007669"/>
    <property type="project" value="InterPro"/>
</dbReference>
<sequence length="229" mass="24917">MAVKKVTKDTKPGYKNLIIEGLKALNNGKGASRVALKKYIKDNHSDVASVSLFDSYFNNAIKKGIDSKEFHFPKGPSGVLKLVKPASTSTTTKAKTTDKKVTKKSTASKASEKKTPAKKTATATTKKVTKPKKEEKKKTTQKKSSAITYREMILTGVLSMNNGKGASRMALKKFIKDKYPTNVEKVVNFDYLVNNAIKKGVESGELSQPSGPSGMVKILKKGKESIKSI</sequence>
<keyword evidence="6" id="KW-0539">Nucleus</keyword>
<dbReference type="Pfam" id="PF00538">
    <property type="entry name" value="Linker_histone"/>
    <property type="match status" value="2"/>
</dbReference>
<protein>
    <recommendedName>
        <fullName evidence="3">Histone H1</fullName>
    </recommendedName>
</protein>
<dbReference type="GO" id="GO:0006334">
    <property type="term" value="P:nucleosome assembly"/>
    <property type="evidence" value="ECO:0007669"/>
    <property type="project" value="InterPro"/>
</dbReference>
<dbReference type="GO" id="GO:0097100">
    <property type="term" value="F:supercoiled DNA binding"/>
    <property type="evidence" value="ECO:0007669"/>
    <property type="project" value="EnsemblFungi"/>
</dbReference>
<dbReference type="GO" id="GO:0042301">
    <property type="term" value="F:phosphate ion binding"/>
    <property type="evidence" value="ECO:0007669"/>
    <property type="project" value="EnsemblFungi"/>
</dbReference>
<dbReference type="VEuPathDB" id="FungiDB:GWK60_M02673"/>
<evidence type="ECO:0000256" key="4">
    <source>
        <dbReference type="ARBA" id="ARBA00022454"/>
    </source>
</evidence>
<evidence type="ECO:0000256" key="6">
    <source>
        <dbReference type="ARBA" id="ARBA00023242"/>
    </source>
</evidence>
<dbReference type="GO" id="GO:0006355">
    <property type="term" value="P:regulation of DNA-templated transcription"/>
    <property type="evidence" value="ECO:0007669"/>
    <property type="project" value="EnsemblFungi"/>
</dbReference>
<evidence type="ECO:0000256" key="3">
    <source>
        <dbReference type="ARBA" id="ARBA00020833"/>
    </source>
</evidence>
<dbReference type="SUPFAM" id="SSF46785">
    <property type="entry name" value="Winged helix' DNA-binding domain"/>
    <property type="match status" value="2"/>
</dbReference>
<feature type="compositionally biased region" description="Low complexity" evidence="7">
    <location>
        <begin position="83"/>
        <end position="94"/>
    </location>
</feature>